<evidence type="ECO:0000313" key="11">
    <source>
        <dbReference type="EMBL" id="OQV13294.1"/>
    </source>
</evidence>
<protein>
    <recommendedName>
        <fullName evidence="10">Potassium channel domain-containing protein</fullName>
    </recommendedName>
</protein>
<feature type="transmembrane region" description="Helical" evidence="9">
    <location>
        <begin position="334"/>
        <end position="355"/>
    </location>
</feature>
<dbReference type="AlphaFoldDB" id="A0A1W0WDL2"/>
<dbReference type="PANTHER" id="PTHR11003">
    <property type="entry name" value="POTASSIUM CHANNEL, SUBFAMILY K"/>
    <property type="match status" value="1"/>
</dbReference>
<dbReference type="SUPFAM" id="SSF81324">
    <property type="entry name" value="Voltage-gated potassium channels"/>
    <property type="match status" value="2"/>
</dbReference>
<comment type="subcellular location">
    <subcellularLocation>
        <location evidence="1">Membrane</location>
        <topology evidence="1">Multi-pass membrane protein</topology>
    </subcellularLocation>
</comment>
<evidence type="ECO:0000256" key="6">
    <source>
        <dbReference type="ARBA" id="ARBA00023136"/>
    </source>
</evidence>
<accession>A0A1W0WDL2</accession>
<dbReference type="GO" id="GO:0030322">
    <property type="term" value="P:stabilization of membrane potential"/>
    <property type="evidence" value="ECO:0007669"/>
    <property type="project" value="TreeGrafter"/>
</dbReference>
<comment type="caution">
    <text evidence="11">The sequence shown here is derived from an EMBL/GenBank/DDBJ whole genome shotgun (WGS) entry which is preliminary data.</text>
</comment>
<keyword evidence="2" id="KW-0813">Transport</keyword>
<feature type="domain" description="Potassium channel" evidence="10">
    <location>
        <begin position="224"/>
        <end position="282"/>
    </location>
</feature>
<keyword evidence="4 9" id="KW-1133">Transmembrane helix</keyword>
<feature type="transmembrane region" description="Helical" evidence="9">
    <location>
        <begin position="401"/>
        <end position="424"/>
    </location>
</feature>
<dbReference type="GO" id="GO:0022841">
    <property type="term" value="F:potassium ion leak channel activity"/>
    <property type="evidence" value="ECO:0007669"/>
    <property type="project" value="TreeGrafter"/>
</dbReference>
<evidence type="ECO:0000256" key="8">
    <source>
        <dbReference type="SAM" id="MobiDB-lite"/>
    </source>
</evidence>
<dbReference type="OrthoDB" id="297496at2759"/>
<keyword evidence="6 9" id="KW-0472">Membrane</keyword>
<evidence type="ECO:0000256" key="3">
    <source>
        <dbReference type="ARBA" id="ARBA00022692"/>
    </source>
</evidence>
<evidence type="ECO:0000256" key="4">
    <source>
        <dbReference type="ARBA" id="ARBA00022989"/>
    </source>
</evidence>
<evidence type="ECO:0000259" key="10">
    <source>
        <dbReference type="Pfam" id="PF07885"/>
    </source>
</evidence>
<dbReference type="GO" id="GO:0005886">
    <property type="term" value="C:plasma membrane"/>
    <property type="evidence" value="ECO:0007669"/>
    <property type="project" value="TreeGrafter"/>
</dbReference>
<dbReference type="PANTHER" id="PTHR11003:SF334">
    <property type="entry name" value="FI03418P"/>
    <property type="match status" value="1"/>
</dbReference>
<evidence type="ECO:0000256" key="5">
    <source>
        <dbReference type="ARBA" id="ARBA00023065"/>
    </source>
</evidence>
<dbReference type="InterPro" id="IPR003280">
    <property type="entry name" value="2pore_dom_K_chnl"/>
</dbReference>
<evidence type="ECO:0000256" key="2">
    <source>
        <dbReference type="ARBA" id="ARBA00022448"/>
    </source>
</evidence>
<evidence type="ECO:0000256" key="7">
    <source>
        <dbReference type="ARBA" id="ARBA00023303"/>
    </source>
</evidence>
<evidence type="ECO:0000313" key="12">
    <source>
        <dbReference type="Proteomes" id="UP000192578"/>
    </source>
</evidence>
<feature type="transmembrane region" description="Helical" evidence="9">
    <location>
        <begin position="121"/>
        <end position="146"/>
    </location>
</feature>
<feature type="transmembrane region" description="Helical" evidence="9">
    <location>
        <begin position="231"/>
        <end position="250"/>
    </location>
</feature>
<dbReference type="GO" id="GO:0015271">
    <property type="term" value="F:outward rectifier potassium channel activity"/>
    <property type="evidence" value="ECO:0007669"/>
    <property type="project" value="TreeGrafter"/>
</dbReference>
<keyword evidence="7" id="KW-0407">Ion channel</keyword>
<proteinExistence type="predicted"/>
<dbReference type="Proteomes" id="UP000192578">
    <property type="component" value="Unassembled WGS sequence"/>
</dbReference>
<dbReference type="Pfam" id="PF07885">
    <property type="entry name" value="Ion_trans_2"/>
    <property type="match status" value="2"/>
</dbReference>
<feature type="region of interest" description="Disordered" evidence="8">
    <location>
        <begin position="1"/>
        <end position="20"/>
    </location>
</feature>
<keyword evidence="12" id="KW-1185">Reference proteome</keyword>
<organism evidence="11 12">
    <name type="scientific">Hypsibius exemplaris</name>
    <name type="common">Freshwater tardigrade</name>
    <dbReference type="NCBI Taxonomy" id="2072580"/>
    <lineage>
        <taxon>Eukaryota</taxon>
        <taxon>Metazoa</taxon>
        <taxon>Ecdysozoa</taxon>
        <taxon>Tardigrada</taxon>
        <taxon>Eutardigrada</taxon>
        <taxon>Parachela</taxon>
        <taxon>Hypsibioidea</taxon>
        <taxon>Hypsibiidae</taxon>
        <taxon>Hypsibius</taxon>
    </lineage>
</organism>
<reference evidence="12" key="1">
    <citation type="submission" date="2017-01" db="EMBL/GenBank/DDBJ databases">
        <title>Comparative genomics of anhydrobiosis in the tardigrade Hypsibius dujardini.</title>
        <authorList>
            <person name="Yoshida Y."/>
            <person name="Koutsovoulos G."/>
            <person name="Laetsch D."/>
            <person name="Stevens L."/>
            <person name="Kumar S."/>
            <person name="Horikawa D."/>
            <person name="Ishino K."/>
            <person name="Komine S."/>
            <person name="Tomita M."/>
            <person name="Blaxter M."/>
            <person name="Arakawa K."/>
        </authorList>
    </citation>
    <scope>NUCLEOTIDE SEQUENCE [LARGE SCALE GENOMIC DNA]</scope>
    <source>
        <strain evidence="12">Z151</strain>
    </source>
</reference>
<evidence type="ECO:0000256" key="9">
    <source>
        <dbReference type="SAM" id="Phobius"/>
    </source>
</evidence>
<gene>
    <name evidence="11" type="ORF">BV898_12500</name>
</gene>
<sequence length="455" mass="50470">MADIVGSSGAALPPRKSSHNELHVRVKNGHANSSEAKHLPRRGSIRVLLSETSKALGLPFEGEGPETPEPPANHRMFPFQRQATTSSLNVPHTPNSVTGGSSQGKENYQNDRRCCKHVSRLFAHSVLIVILGCYVMMGTLLFVYIIGPEEAQFEAQRTGTSFDVDEVMGYLKTVVLKQPDQTVTGEGVRRHDGVVGQREDSQMDYTNLDNFRTFLKHRVKMAGVYVNKRDFSAVSGILYSVSVIGGIGIGNPPRTLIGKAVTFSYCFFGMPLYFLFLYVIGDDVGKLVAVLYHQGSLCSMCRHHASVNQARQFQAASGNDLNEGYRRIQACVPVSLMLVIIAFYVMLAVLMFGLWEDWDAVNSIYFCVMTLMSVGLIDDIPGDHIDHKLTSVTTHIRRSLVIFYIIFGWLLVSALFHAVTARIAMSKKKKSFKLTQQSRTTSMIFRPPASSSSNF</sequence>
<feature type="region of interest" description="Disordered" evidence="8">
    <location>
        <begin position="85"/>
        <end position="107"/>
    </location>
</feature>
<dbReference type="Gene3D" id="1.10.287.70">
    <property type="match status" value="1"/>
</dbReference>
<name>A0A1W0WDL2_HYPEX</name>
<dbReference type="InterPro" id="IPR013099">
    <property type="entry name" value="K_chnl_dom"/>
</dbReference>
<keyword evidence="3 9" id="KW-0812">Transmembrane</keyword>
<keyword evidence="5" id="KW-0406">Ion transport</keyword>
<evidence type="ECO:0000256" key="1">
    <source>
        <dbReference type="ARBA" id="ARBA00004141"/>
    </source>
</evidence>
<feature type="transmembrane region" description="Helical" evidence="9">
    <location>
        <begin position="262"/>
        <end position="281"/>
    </location>
</feature>
<feature type="domain" description="Potassium channel" evidence="10">
    <location>
        <begin position="340"/>
        <end position="422"/>
    </location>
</feature>
<dbReference type="EMBL" id="MTYJ01000127">
    <property type="protein sequence ID" value="OQV13294.1"/>
    <property type="molecule type" value="Genomic_DNA"/>
</dbReference>